<dbReference type="RefSeq" id="WP_371849056.1">
    <property type="nucleotide sequence ID" value="NZ_JAMXOJ010000002.1"/>
</dbReference>
<proteinExistence type="predicted"/>
<dbReference type="EMBL" id="MT898222">
    <property type="protein sequence ID" value="QOS22727.1"/>
    <property type="molecule type" value="Genomic_DNA"/>
</dbReference>
<sequence length="417" mass="49177">MTSLYLKLPYLIQCFIVNVVGYFNDKMKWNKRVVELISFYEIQDFKSIDEVSKKEIVNDDGRTRNKNSCINNFESIFRKEHYKKDLFTSGTSGQAFRYPVSKEYLDNLWAIYWKFRKIHNVHHDDWFVYFVGKSIISTDKKRSPYWISSYFSKQLLMSQYHISNETVLEYLDKIKESRIKCIHAYPSTLFYFSQLIIENNLIDLARSCEMKFISVSSEKLSSHQKEIIEHVFSCRVVQLYGTTEGVINAFECEHGSLHIDEAFSDVRFTNVEGNKYRLSGSSYHNLAFPLVDYEINDEVIFFENYQCSCNRKSRVIKEVLGREDDYITLDSGAKVGRLDHIWKDTFNILEGQIIQYEDLSLKFKVVRKENYSKKDSDKLNFNIKEKLGSRATYEIIYVDKIPRTKSGKLKAVISYVK</sequence>
<protein>
    <submittedName>
        <fullName evidence="1">Uncharacterized protein</fullName>
    </submittedName>
</protein>
<reference evidence="1" key="1">
    <citation type="submission" date="2020-08" db="EMBL/GenBank/DDBJ databases">
        <title>Genetic structure, function and evolution of capsule biosynthesis loci in Vibrio parahaemolyticus.</title>
        <authorList>
            <person name="Li L."/>
            <person name="Bian S."/>
        </authorList>
    </citation>
    <scope>NUCLEOTIDE SEQUENCE</scope>
    <source>
        <strain evidence="1">VP313</strain>
    </source>
</reference>
<dbReference type="PANTHER" id="PTHR36932">
    <property type="entry name" value="CAPSULAR POLYSACCHARIDE BIOSYNTHESIS PROTEIN"/>
    <property type="match status" value="1"/>
</dbReference>
<organism evidence="1">
    <name type="scientific">Vibrio parahaemolyticus</name>
    <dbReference type="NCBI Taxonomy" id="670"/>
    <lineage>
        <taxon>Bacteria</taxon>
        <taxon>Pseudomonadati</taxon>
        <taxon>Pseudomonadota</taxon>
        <taxon>Gammaproteobacteria</taxon>
        <taxon>Vibrionales</taxon>
        <taxon>Vibrionaceae</taxon>
        <taxon>Vibrio</taxon>
    </lineage>
</organism>
<dbReference type="AlphaFoldDB" id="A0A7M1W6S3"/>
<evidence type="ECO:0000313" key="1">
    <source>
        <dbReference type="EMBL" id="QOS22727.1"/>
    </source>
</evidence>
<dbReference type="InterPro" id="IPR042099">
    <property type="entry name" value="ANL_N_sf"/>
</dbReference>
<dbReference type="SUPFAM" id="SSF56801">
    <property type="entry name" value="Acetyl-CoA synthetase-like"/>
    <property type="match status" value="1"/>
</dbReference>
<accession>A0A7M1W6S3</accession>
<name>A0A7M1W6S3_VIBPH</name>
<dbReference type="InterPro" id="IPR053158">
    <property type="entry name" value="CapK_Type1_Caps_Biosynth"/>
</dbReference>
<dbReference type="Gene3D" id="3.40.50.12780">
    <property type="entry name" value="N-terminal domain of ligase-like"/>
    <property type="match status" value="1"/>
</dbReference>
<dbReference type="PANTHER" id="PTHR36932:SF1">
    <property type="entry name" value="CAPSULAR POLYSACCHARIDE BIOSYNTHESIS PROTEIN"/>
    <property type="match status" value="1"/>
</dbReference>
<gene>
    <name evidence="1" type="ORF">VP313_00016</name>
</gene>